<evidence type="ECO:0000313" key="1">
    <source>
        <dbReference type="EMBL" id="WWR45878.1"/>
    </source>
</evidence>
<organism evidence="1 2">
    <name type="scientific">Roseovarius phycicola</name>
    <dbReference type="NCBI Taxonomy" id="3080976"/>
    <lineage>
        <taxon>Bacteria</taxon>
        <taxon>Pseudomonadati</taxon>
        <taxon>Pseudomonadota</taxon>
        <taxon>Alphaproteobacteria</taxon>
        <taxon>Rhodobacterales</taxon>
        <taxon>Roseobacteraceae</taxon>
        <taxon>Roseovarius</taxon>
    </lineage>
</organism>
<sequence>MPAFAAGTRLRCYCGDCQTAARLNDPDQDTLAPVGASDIWQSTPDRMTFLQGVENLKIYKLSPRGGYRWYAMCCGTLMFSTLRNLNVPFVSIPLRQPEVEEADTVLGQVRCHAFAESARPGMGAPEKSSGMVKILAAALSRAVLARMTGRGRKSPLRQSDGAPIAPVEVITLETRKAARPDHLK</sequence>
<dbReference type="RefSeq" id="WP_338548783.1">
    <property type="nucleotide sequence ID" value="NZ_CP146069.1"/>
</dbReference>
<dbReference type="Gene3D" id="3.90.1590.10">
    <property type="entry name" value="glutathione-dependent formaldehyde- activating enzyme (gfa)"/>
    <property type="match status" value="1"/>
</dbReference>
<evidence type="ECO:0000313" key="2">
    <source>
        <dbReference type="Proteomes" id="UP001364156"/>
    </source>
</evidence>
<gene>
    <name evidence="1" type="ORF">RZ517_13965</name>
</gene>
<protein>
    <submittedName>
        <fullName evidence="1">DUF6151 family protein</fullName>
    </submittedName>
</protein>
<dbReference type="EMBL" id="CP146069">
    <property type="protein sequence ID" value="WWR45878.1"/>
    <property type="molecule type" value="Genomic_DNA"/>
</dbReference>
<dbReference type="InterPro" id="IPR011057">
    <property type="entry name" value="Mss4-like_sf"/>
</dbReference>
<proteinExistence type="predicted"/>
<keyword evidence="2" id="KW-1185">Reference proteome</keyword>
<name>A0ABZ2HFL5_9RHOB</name>
<dbReference type="SUPFAM" id="SSF51316">
    <property type="entry name" value="Mss4-like"/>
    <property type="match status" value="1"/>
</dbReference>
<dbReference type="Proteomes" id="UP001364156">
    <property type="component" value="Chromosome"/>
</dbReference>
<reference evidence="1 2" key="1">
    <citation type="submission" date="2023-10" db="EMBL/GenBank/DDBJ databases">
        <title>Roseovarius strain S88 nov., isolated from a marine algae.</title>
        <authorList>
            <person name="Lee M.W."/>
            <person name="Lee J.K."/>
            <person name="Kim J.M."/>
            <person name="Choi D.G."/>
            <person name="Baek J.H."/>
            <person name="Bayburt H."/>
            <person name="Jung J.J."/>
            <person name="Han D.M."/>
            <person name="Jeon C.O."/>
        </authorList>
    </citation>
    <scope>NUCLEOTIDE SEQUENCE [LARGE SCALE GENOMIC DNA]</scope>
    <source>
        <strain evidence="1 2">S88</strain>
    </source>
</reference>
<dbReference type="InterPro" id="IPR046149">
    <property type="entry name" value="DUF6151"/>
</dbReference>
<accession>A0ABZ2HFL5</accession>
<dbReference type="Pfam" id="PF19648">
    <property type="entry name" value="DUF6151"/>
    <property type="match status" value="1"/>
</dbReference>